<dbReference type="EC" id="2.5.1.101" evidence="2"/>
<dbReference type="SUPFAM" id="SSF51569">
    <property type="entry name" value="Aldolase"/>
    <property type="match status" value="1"/>
</dbReference>
<dbReference type="InterPro" id="IPR036732">
    <property type="entry name" value="AFP_Neu5c_C_sf"/>
</dbReference>
<dbReference type="NCBIfam" id="TIGR03569">
    <property type="entry name" value="NeuB_NnaB"/>
    <property type="match status" value="1"/>
</dbReference>
<evidence type="ECO:0000313" key="3">
    <source>
        <dbReference type="Proteomes" id="UP000276437"/>
    </source>
</evidence>
<evidence type="ECO:0000313" key="2">
    <source>
        <dbReference type="EMBL" id="BBB91703.1"/>
    </source>
</evidence>
<keyword evidence="3" id="KW-1185">Reference proteome</keyword>
<dbReference type="InterPro" id="IPR013974">
    <property type="entry name" value="SAF"/>
</dbReference>
<reference evidence="2 3" key="1">
    <citation type="journal article" date="2018" name="Int. J. Syst. Evol. Microbiol.">
        <title>Methylomusa anaerophila gen. nov., sp. nov., an anaerobic methanol-utilizing bacterium isolated from a microbial fuel cell.</title>
        <authorList>
            <person name="Amano N."/>
            <person name="Yamamuro A."/>
            <person name="Miyahara M."/>
            <person name="Kouzuma A."/>
            <person name="Abe T."/>
            <person name="Watanabe K."/>
        </authorList>
    </citation>
    <scope>NUCLEOTIDE SEQUENCE [LARGE SCALE GENOMIC DNA]</scope>
    <source>
        <strain evidence="2 3">MMFC1</strain>
    </source>
</reference>
<dbReference type="KEGG" id="mana:MAMMFC1_02387"/>
<dbReference type="InterPro" id="IPR051690">
    <property type="entry name" value="PseI-like"/>
</dbReference>
<dbReference type="RefSeq" id="WP_126308691.1">
    <property type="nucleotide sequence ID" value="NZ_AP018449.1"/>
</dbReference>
<gene>
    <name evidence="2" type="primary">legI</name>
    <name evidence="2" type="ORF">MAMMFC1_02387</name>
</gene>
<dbReference type="SUPFAM" id="SSF51269">
    <property type="entry name" value="AFP III-like domain"/>
    <property type="match status" value="1"/>
</dbReference>
<dbReference type="PANTHER" id="PTHR42966:SF1">
    <property type="entry name" value="SIALIC ACID SYNTHASE"/>
    <property type="match status" value="1"/>
</dbReference>
<dbReference type="Pfam" id="PF08666">
    <property type="entry name" value="SAF"/>
    <property type="match status" value="1"/>
</dbReference>
<accession>A0A348AKV5</accession>
<dbReference type="GO" id="GO:0047444">
    <property type="term" value="F:N-acylneuraminate-9-phosphate synthase activity"/>
    <property type="evidence" value="ECO:0007669"/>
    <property type="project" value="TreeGrafter"/>
</dbReference>
<proteinExistence type="predicted"/>
<dbReference type="InterPro" id="IPR013132">
    <property type="entry name" value="PseI/NeuA/B-like_N"/>
</dbReference>
<dbReference type="InterPro" id="IPR006190">
    <property type="entry name" value="SAF_AFP_Neu5Ac"/>
</dbReference>
<dbReference type="Gene3D" id="3.90.1210.10">
    <property type="entry name" value="Antifreeze-like/N-acetylneuraminic acid synthase C-terminal domain"/>
    <property type="match status" value="1"/>
</dbReference>
<dbReference type="Gene3D" id="3.20.20.70">
    <property type="entry name" value="Aldolase class I"/>
    <property type="match status" value="1"/>
</dbReference>
<dbReference type="EMBL" id="AP018449">
    <property type="protein sequence ID" value="BBB91703.1"/>
    <property type="molecule type" value="Genomic_DNA"/>
</dbReference>
<sequence>MTETFIIAEIGVNHNGSIDLAKELIKVAADAGANAAKFQTFKTEKLVAKKAPKADYQCLTTDSNETQHEMLKKLEFSFQEFAALSNDCRQQDIMFLSTPFDEDSLFYLSNDLNVPYIKIPSGELTNAPFLLCAARTGKPIILSTGMSTLGDIEAALGVLAYGYMSQTEPSGISAFQKAYSSLAGQEVLKKNVVLLHCTTEYPAPFAEVNLKAMDTLGQAFGLPVGYSDHTAGIAVSIAAVARGAVVLEKHFTLDRNLPGPDHQASLEPEELKNLVRSVREVEQALGDGRKSPTPAELRNRLIARKSLVAARKIAYGEPFTAENVTCKRPGDGVSPLYYWECLDRKAQRDFDKDEKIEL</sequence>
<dbReference type="InterPro" id="IPR020007">
    <property type="entry name" value="NeuB/NeuA"/>
</dbReference>
<dbReference type="InterPro" id="IPR057736">
    <property type="entry name" value="SAF_PseI/NeuA/NeuB"/>
</dbReference>
<dbReference type="PROSITE" id="PS50844">
    <property type="entry name" value="AFP_LIKE"/>
    <property type="match status" value="1"/>
</dbReference>
<dbReference type="GO" id="GO:0016051">
    <property type="term" value="P:carbohydrate biosynthetic process"/>
    <property type="evidence" value="ECO:0007669"/>
    <property type="project" value="InterPro"/>
</dbReference>
<dbReference type="Proteomes" id="UP000276437">
    <property type="component" value="Chromosome"/>
</dbReference>
<dbReference type="OrthoDB" id="9814210at2"/>
<feature type="domain" description="AFP-like" evidence="1">
    <location>
        <begin position="306"/>
        <end position="358"/>
    </location>
</feature>
<dbReference type="InterPro" id="IPR013785">
    <property type="entry name" value="Aldolase_TIM"/>
</dbReference>
<evidence type="ECO:0000259" key="1">
    <source>
        <dbReference type="PROSITE" id="PS50844"/>
    </source>
</evidence>
<keyword evidence="2" id="KW-0808">Transferase</keyword>
<protein>
    <submittedName>
        <fullName evidence="2">N,N'-diacetyllegionaminic acid synthase</fullName>
        <ecNumber evidence="2">2.5.1.101</ecNumber>
    </submittedName>
</protein>
<dbReference type="Pfam" id="PF03102">
    <property type="entry name" value="NeuB"/>
    <property type="match status" value="1"/>
</dbReference>
<dbReference type="PANTHER" id="PTHR42966">
    <property type="entry name" value="N-ACETYLNEURAMINATE SYNTHASE"/>
    <property type="match status" value="1"/>
</dbReference>
<name>A0A348AKV5_9FIRM</name>
<dbReference type="CDD" id="cd11615">
    <property type="entry name" value="SAF_NeuB_like"/>
    <property type="match status" value="1"/>
</dbReference>
<organism evidence="2 3">
    <name type="scientific">Methylomusa anaerophila</name>
    <dbReference type="NCBI Taxonomy" id="1930071"/>
    <lineage>
        <taxon>Bacteria</taxon>
        <taxon>Bacillati</taxon>
        <taxon>Bacillota</taxon>
        <taxon>Negativicutes</taxon>
        <taxon>Selenomonadales</taxon>
        <taxon>Sporomusaceae</taxon>
        <taxon>Methylomusa</taxon>
    </lineage>
</organism>
<dbReference type="AlphaFoldDB" id="A0A348AKV5"/>